<dbReference type="AlphaFoldDB" id="A0AAJ1MKQ6"/>
<dbReference type="InterPro" id="IPR052969">
    <property type="entry name" value="Thr-specific_kinase-like"/>
</dbReference>
<dbReference type="InterPro" id="IPR036465">
    <property type="entry name" value="vWFA_dom_sf"/>
</dbReference>
<dbReference type="PANTHER" id="PTHR47763:SF1">
    <property type="entry name" value="DUF659 DOMAIN-CONTAINING PROTEIN"/>
    <property type="match status" value="1"/>
</dbReference>
<gene>
    <name evidence="1" type="ORF">PQJ61_14965</name>
</gene>
<organism evidence="1 2">
    <name type="scientific">Candidatus Thalassospirochaeta sargassi</name>
    <dbReference type="NCBI Taxonomy" id="3119039"/>
    <lineage>
        <taxon>Bacteria</taxon>
        <taxon>Pseudomonadati</taxon>
        <taxon>Spirochaetota</taxon>
        <taxon>Spirochaetia</taxon>
        <taxon>Spirochaetales</taxon>
        <taxon>Spirochaetaceae</taxon>
        <taxon>Candidatus Thalassospirochaeta</taxon>
    </lineage>
</organism>
<dbReference type="GO" id="GO:0005737">
    <property type="term" value="C:cytoplasm"/>
    <property type="evidence" value="ECO:0007669"/>
    <property type="project" value="TreeGrafter"/>
</dbReference>
<protein>
    <submittedName>
        <fullName evidence="1">VWA domain-containing protein</fullName>
    </submittedName>
</protein>
<proteinExistence type="predicted"/>
<sequence>MKQFIFFVSILLLLPVFQVSSDGLVIGPEDLRIEQSLEGGYNLWIRNKPGLESVLLTESTEDPERKAATYALRAPEYNPHNGDEKRMLDGEFLDPEKKLFSLIDSTPESYEAFGSAFRIFIPYIVIYGYEWTRSGEMLVVDGTYLSVRAFGAKYADYGSGFRDNPFILRVAQKPLEGPPEGNYMDDTVKTYTEIAEEGGGRVIYCRGEDDLLNALDEVLDEVDSGSLDLVLALDTTASMENDIPWLKRELVPLLKEQTEGYGHFRFGMVLYRDYHEDYLTRVRPFQKTLDGIQGVINRTTVFGGRDIPEAVYEALYEGVHAFPWMATDRKLLLIGDAPPHERPRGRVTEDMVYEDAEAIGVEITTIILPQ</sequence>
<comment type="caution">
    <text evidence="1">The sequence shown here is derived from an EMBL/GenBank/DDBJ whole genome shotgun (WGS) entry which is preliminary data.</text>
</comment>
<dbReference type="SUPFAM" id="SSF53300">
    <property type="entry name" value="vWA-like"/>
    <property type="match status" value="1"/>
</dbReference>
<dbReference type="GO" id="GO:0004674">
    <property type="term" value="F:protein serine/threonine kinase activity"/>
    <property type="evidence" value="ECO:0007669"/>
    <property type="project" value="TreeGrafter"/>
</dbReference>
<accession>A0AAJ1MKQ6</accession>
<name>A0AAJ1MKQ6_9SPIO</name>
<evidence type="ECO:0000313" key="1">
    <source>
        <dbReference type="EMBL" id="MDC7228062.1"/>
    </source>
</evidence>
<reference evidence="1 2" key="1">
    <citation type="submission" date="2022-12" db="EMBL/GenBank/DDBJ databases">
        <title>Metagenome assembled genome from gulf of manar.</title>
        <authorList>
            <person name="Kohli P."/>
            <person name="Pk S."/>
            <person name="Venkata Ramana C."/>
            <person name="Sasikala C."/>
        </authorList>
    </citation>
    <scope>NUCLEOTIDE SEQUENCE [LARGE SCALE GENOMIC DNA]</scope>
    <source>
        <strain evidence="1">JB008</strain>
    </source>
</reference>
<dbReference type="CDD" id="cd00198">
    <property type="entry name" value="vWFA"/>
    <property type="match status" value="1"/>
</dbReference>
<evidence type="ECO:0000313" key="2">
    <source>
        <dbReference type="Proteomes" id="UP001221217"/>
    </source>
</evidence>
<dbReference type="Gene3D" id="3.40.50.410">
    <property type="entry name" value="von Willebrand factor, type A domain"/>
    <property type="match status" value="1"/>
</dbReference>
<dbReference type="Proteomes" id="UP001221217">
    <property type="component" value="Unassembled WGS sequence"/>
</dbReference>
<dbReference type="PANTHER" id="PTHR47763">
    <property type="entry name" value="ALPHA-PROTEIN KINASE VWKA"/>
    <property type="match status" value="1"/>
</dbReference>
<dbReference type="EMBL" id="JAQQAL010000040">
    <property type="protein sequence ID" value="MDC7228062.1"/>
    <property type="molecule type" value="Genomic_DNA"/>
</dbReference>